<dbReference type="Proteomes" id="UP000751852">
    <property type="component" value="Unassembled WGS sequence"/>
</dbReference>
<dbReference type="SUPFAM" id="SSF160369">
    <property type="entry name" value="Ribosomal protein L10-like"/>
    <property type="match status" value="1"/>
</dbReference>
<organism evidence="6 7">
    <name type="scientific">Staphylococcus canis</name>
    <dbReference type="NCBI Taxonomy" id="2724942"/>
    <lineage>
        <taxon>Bacteria</taxon>
        <taxon>Bacillati</taxon>
        <taxon>Bacillota</taxon>
        <taxon>Bacilli</taxon>
        <taxon>Bacillales</taxon>
        <taxon>Staphylococcaceae</taxon>
        <taxon>Staphylococcus</taxon>
    </lineage>
</organism>
<dbReference type="InterPro" id="IPR002363">
    <property type="entry name" value="Ribosomal_uL10_CS_bac"/>
</dbReference>
<dbReference type="Gene3D" id="3.30.70.1730">
    <property type="match status" value="1"/>
</dbReference>
<dbReference type="InterPro" id="IPR022973">
    <property type="entry name" value="Ribosomal_uL10_bac"/>
</dbReference>
<dbReference type="GO" id="GO:0005840">
    <property type="term" value="C:ribosome"/>
    <property type="evidence" value="ECO:0007669"/>
    <property type="project" value="UniProtKB-KW"/>
</dbReference>
<dbReference type="InterPro" id="IPR001790">
    <property type="entry name" value="Ribosomal_uL10"/>
</dbReference>
<dbReference type="PANTHER" id="PTHR11560">
    <property type="entry name" value="39S RIBOSOMAL PROTEIN L10, MITOCHONDRIAL"/>
    <property type="match status" value="1"/>
</dbReference>
<keyword evidence="2 5" id="KW-0689">Ribosomal protein</keyword>
<dbReference type="CDD" id="cd05797">
    <property type="entry name" value="Ribosomal_L10"/>
    <property type="match status" value="1"/>
</dbReference>
<evidence type="ECO:0000256" key="4">
    <source>
        <dbReference type="ARBA" id="ARBA00035202"/>
    </source>
</evidence>
<keyword evidence="5" id="KW-0699">rRNA-binding</keyword>
<accession>A0ABS0TA44</accession>
<protein>
    <recommendedName>
        <fullName evidence="4 5">Large ribosomal subunit protein uL10</fullName>
    </recommendedName>
</protein>
<evidence type="ECO:0000256" key="2">
    <source>
        <dbReference type="ARBA" id="ARBA00022980"/>
    </source>
</evidence>
<comment type="caution">
    <text evidence="6">The sequence shown here is derived from an EMBL/GenBank/DDBJ whole genome shotgun (WGS) entry which is preliminary data.</text>
</comment>
<dbReference type="PROSITE" id="PS01109">
    <property type="entry name" value="RIBOSOMAL_L10"/>
    <property type="match status" value="1"/>
</dbReference>
<proteinExistence type="inferred from homology"/>
<comment type="function">
    <text evidence="5">Forms part of the ribosomal stalk, playing a central role in the interaction of the ribosome with GTP-bound translation factors.</text>
</comment>
<evidence type="ECO:0000256" key="5">
    <source>
        <dbReference type="HAMAP-Rule" id="MF_00362"/>
    </source>
</evidence>
<dbReference type="EMBL" id="JABANU010000021">
    <property type="protein sequence ID" value="MBI5975614.1"/>
    <property type="molecule type" value="Genomic_DNA"/>
</dbReference>
<evidence type="ECO:0000313" key="7">
    <source>
        <dbReference type="Proteomes" id="UP000751852"/>
    </source>
</evidence>
<name>A0ABS0TA44_9STAP</name>
<dbReference type="InterPro" id="IPR047865">
    <property type="entry name" value="Ribosomal_uL10_bac_type"/>
</dbReference>
<dbReference type="Pfam" id="PF00466">
    <property type="entry name" value="Ribosomal_L10"/>
    <property type="match status" value="1"/>
</dbReference>
<dbReference type="RefSeq" id="WP_198618388.1">
    <property type="nucleotide sequence ID" value="NZ_JABANU010000021.1"/>
</dbReference>
<evidence type="ECO:0000313" key="6">
    <source>
        <dbReference type="EMBL" id="MBI5975614.1"/>
    </source>
</evidence>
<evidence type="ECO:0000256" key="3">
    <source>
        <dbReference type="ARBA" id="ARBA00023274"/>
    </source>
</evidence>
<dbReference type="NCBIfam" id="NF000955">
    <property type="entry name" value="PRK00099.1-1"/>
    <property type="match status" value="1"/>
</dbReference>
<dbReference type="Gene3D" id="6.10.250.290">
    <property type="match status" value="1"/>
</dbReference>
<dbReference type="HAMAP" id="MF_00362">
    <property type="entry name" value="Ribosomal_uL10"/>
    <property type="match status" value="1"/>
</dbReference>
<keyword evidence="7" id="KW-1185">Reference proteome</keyword>
<gene>
    <name evidence="5" type="primary">rplJ</name>
    <name evidence="6" type="ORF">HHH54_08390</name>
</gene>
<dbReference type="InterPro" id="IPR043141">
    <property type="entry name" value="Ribosomal_uL10-like_sf"/>
</dbReference>
<reference evidence="6 7" key="1">
    <citation type="submission" date="2020-04" db="EMBL/GenBank/DDBJ databases">
        <title>Staphylococcus species from domestic dog.</title>
        <authorList>
            <person name="Paterson G.K."/>
        </authorList>
    </citation>
    <scope>NUCLEOTIDE SEQUENCE [LARGE SCALE GENOMIC DNA]</scope>
    <source>
        <strain evidence="6 7">H16/1A</strain>
    </source>
</reference>
<sequence>MSSIIEAKKQHVEEIAEQLKSSVSTVVVDYRGLTVAEVTELRKQLREAGVQYKVYKNTMLRRAAEQAGIEGLDDFLTGPTAVAFTTEDVVAPAKVIAGFAKEHEALEIKTGVMEGSLISADEVKTVGSLPSHEGLVSMLLSVLQAPMRNFAYAVKAVGEDKENAENAE</sequence>
<evidence type="ECO:0000256" key="1">
    <source>
        <dbReference type="ARBA" id="ARBA00008889"/>
    </source>
</evidence>
<keyword evidence="3 5" id="KW-0687">Ribonucleoprotein</keyword>
<comment type="similarity">
    <text evidence="1 5">Belongs to the universal ribosomal protein uL10 family.</text>
</comment>
<comment type="subunit">
    <text evidence="5">Part of the ribosomal stalk of the 50S ribosomal subunit. The N-terminus interacts with L11 and the large rRNA to form the base of the stalk. The C-terminus forms an elongated spine to which L12 dimers bind in a sequential fashion forming a multimeric L10(L12)X complex.</text>
</comment>
<keyword evidence="5" id="KW-0694">RNA-binding</keyword>